<evidence type="ECO:0008006" key="4">
    <source>
        <dbReference type="Google" id="ProtNLM"/>
    </source>
</evidence>
<protein>
    <recommendedName>
        <fullName evidence="4">DUF2750 domain-containing protein</fullName>
    </recommendedName>
</protein>
<sequence length="141" mass="17049">MYFFYNKQDKLRTIKLTMNSLSNLQPVSKDLMIKIYILRTMMYCGVLWGLFHQGWAIKSDQEDFIFPFWLNGLQAHRYAKEHWPHYKPRRITPKDFHESLLPTLTRLNVTPALFNSSHRKLKLSTQQMHHFFFKHPHWQGA</sequence>
<name>A0A0B2UHV3_9GAMM</name>
<accession>A0A0B2UHV3</accession>
<dbReference type="EMBL" id="JHQK01000001">
    <property type="protein sequence ID" value="KHN68769.1"/>
    <property type="molecule type" value="Genomic_DNA"/>
</dbReference>
<evidence type="ECO:0000313" key="2">
    <source>
        <dbReference type="EMBL" id="KHN68769.1"/>
    </source>
</evidence>
<gene>
    <name evidence="2" type="ORF">DH17_00780</name>
</gene>
<keyword evidence="1" id="KW-0812">Transmembrane</keyword>
<reference evidence="2 3" key="1">
    <citation type="submission" date="2014-03" db="EMBL/GenBank/DDBJ databases">
        <title>Genome sequence of the diesel-degrader and plant-growth promoter Acinetobacter oleivorans PF-1 isolated from the roots of poplar tree.</title>
        <authorList>
            <person name="Gkorezis P."/>
            <person name="van Hamme J."/>
            <person name="Rineau F."/>
            <person name="Vangronsveld J."/>
            <person name="Francetti A."/>
        </authorList>
    </citation>
    <scope>NUCLEOTIDE SEQUENCE [LARGE SCALE GENOMIC DNA]</scope>
    <source>
        <strain evidence="2 3">PF1</strain>
    </source>
</reference>
<evidence type="ECO:0000313" key="3">
    <source>
        <dbReference type="Proteomes" id="UP000031012"/>
    </source>
</evidence>
<dbReference type="InterPro" id="IPR021284">
    <property type="entry name" value="DUF2750"/>
</dbReference>
<comment type="caution">
    <text evidence="2">The sequence shown here is derived from an EMBL/GenBank/DDBJ whole genome shotgun (WGS) entry which is preliminary data.</text>
</comment>
<proteinExistence type="predicted"/>
<feature type="transmembrane region" description="Helical" evidence="1">
    <location>
        <begin position="31"/>
        <end position="51"/>
    </location>
</feature>
<keyword evidence="1" id="KW-1133">Transmembrane helix</keyword>
<evidence type="ECO:0000256" key="1">
    <source>
        <dbReference type="SAM" id="Phobius"/>
    </source>
</evidence>
<organism evidence="2 3">
    <name type="scientific">Acinetobacter oleivorans</name>
    <dbReference type="NCBI Taxonomy" id="1148157"/>
    <lineage>
        <taxon>Bacteria</taxon>
        <taxon>Pseudomonadati</taxon>
        <taxon>Pseudomonadota</taxon>
        <taxon>Gammaproteobacteria</taxon>
        <taxon>Moraxellales</taxon>
        <taxon>Moraxellaceae</taxon>
        <taxon>Acinetobacter</taxon>
    </lineage>
</organism>
<keyword evidence="1" id="KW-0472">Membrane</keyword>
<dbReference type="Proteomes" id="UP000031012">
    <property type="component" value="Unassembled WGS sequence"/>
</dbReference>
<dbReference type="AlphaFoldDB" id="A0A0B2UHV3"/>
<dbReference type="Pfam" id="PF11042">
    <property type="entry name" value="DUF2750"/>
    <property type="match status" value="1"/>
</dbReference>